<proteinExistence type="predicted"/>
<dbReference type="GO" id="GO:0004113">
    <property type="term" value="F:2',3'-cyclic-nucleotide 3'-phosphodiesterase activity"/>
    <property type="evidence" value="ECO:0007669"/>
    <property type="project" value="InterPro"/>
</dbReference>
<dbReference type="InterPro" id="IPR004175">
    <property type="entry name" value="RNA_CPDase"/>
</dbReference>
<feature type="domain" description="Phosphoesterase HXTX" evidence="2">
    <location>
        <begin position="10"/>
        <end position="80"/>
    </location>
</feature>
<dbReference type="NCBIfam" id="TIGR02258">
    <property type="entry name" value="2_5_ligase"/>
    <property type="match status" value="1"/>
</dbReference>
<dbReference type="PANTHER" id="PTHR35561:SF1">
    <property type="entry name" value="RNA 2',3'-CYCLIC PHOSPHODIESTERASE"/>
    <property type="match status" value="1"/>
</dbReference>
<dbReference type="EMBL" id="PKTG01000140">
    <property type="protein sequence ID" value="PLX15381.1"/>
    <property type="molecule type" value="Genomic_DNA"/>
</dbReference>
<reference evidence="3 4" key="1">
    <citation type="submission" date="2017-11" db="EMBL/GenBank/DDBJ databases">
        <title>Genome-resolved metagenomics identifies genetic mobility, metabolic interactions, and unexpected diversity in perchlorate-reducing communities.</title>
        <authorList>
            <person name="Barnum T.P."/>
            <person name="Figueroa I.A."/>
            <person name="Carlstrom C.I."/>
            <person name="Lucas L.N."/>
            <person name="Engelbrektson A.L."/>
            <person name="Coates J.D."/>
        </authorList>
    </citation>
    <scope>NUCLEOTIDE SEQUENCE [LARGE SCALE GENOMIC DNA]</scope>
    <source>
        <strain evidence="3">BM706</strain>
    </source>
</reference>
<keyword evidence="1" id="KW-0378">Hydrolase</keyword>
<evidence type="ECO:0000256" key="1">
    <source>
        <dbReference type="ARBA" id="ARBA00022801"/>
    </source>
</evidence>
<comment type="caution">
    <text evidence="3">The sequence shown here is derived from an EMBL/GenBank/DDBJ whole genome shotgun (WGS) entry which is preliminary data.</text>
</comment>
<dbReference type="InterPro" id="IPR009097">
    <property type="entry name" value="Cyclic_Pdiesterase"/>
</dbReference>
<dbReference type="GO" id="GO:0008664">
    <property type="term" value="F:RNA 2',3'-cyclic 3'-phosphodiesterase activity"/>
    <property type="evidence" value="ECO:0007669"/>
    <property type="project" value="InterPro"/>
</dbReference>
<evidence type="ECO:0000259" key="2">
    <source>
        <dbReference type="Pfam" id="PF02834"/>
    </source>
</evidence>
<evidence type="ECO:0000313" key="3">
    <source>
        <dbReference type="EMBL" id="PLX15381.1"/>
    </source>
</evidence>
<name>A0A2N5Z9P8_MUIH1</name>
<dbReference type="Proteomes" id="UP000234857">
    <property type="component" value="Unassembled WGS sequence"/>
</dbReference>
<dbReference type="Gene3D" id="3.90.1140.10">
    <property type="entry name" value="Cyclic phosphodiesterase"/>
    <property type="match status" value="1"/>
</dbReference>
<evidence type="ECO:0000313" key="4">
    <source>
        <dbReference type="Proteomes" id="UP000234857"/>
    </source>
</evidence>
<dbReference type="PANTHER" id="PTHR35561">
    <property type="entry name" value="RNA 2',3'-CYCLIC PHOSPHODIESTERASE"/>
    <property type="match status" value="1"/>
</dbReference>
<organism evidence="3 4">
    <name type="scientific">Muiribacterium halophilum</name>
    <dbReference type="NCBI Taxonomy" id="2053465"/>
    <lineage>
        <taxon>Bacteria</taxon>
        <taxon>Candidatus Muiribacteriota</taxon>
        <taxon>Candidatus Muiribacteriia</taxon>
        <taxon>Candidatus Muiribacteriales</taxon>
        <taxon>Candidatus Muiribacteriaceae</taxon>
        <taxon>Candidatus Muiribacterium</taxon>
    </lineage>
</organism>
<gene>
    <name evidence="3" type="ORF">C0601_13075</name>
</gene>
<accession>A0A2N5Z9P8</accession>
<sequence length="164" mass="19104">MRIFSAYSLSEKTKEELCKIISELKKNFPDLRWVKKNNLHLTIKFYGDTTDIKTAKEQTLHLNKELGSFSFKINRLSHFNEKIVFADCILPNISYRKIRDINNTFKPHITLARVKKYTPTTQISGLIKVLSNINLDINEHNLKAFLFESKLSNTGPIYKKISKL</sequence>
<dbReference type="Pfam" id="PF02834">
    <property type="entry name" value="LigT_PEase"/>
    <property type="match status" value="1"/>
</dbReference>
<protein>
    <submittedName>
        <fullName evidence="3">RNA 2',3'-cyclic phosphodiesterase</fullName>
    </submittedName>
</protein>
<dbReference type="SUPFAM" id="SSF55144">
    <property type="entry name" value="LigT-like"/>
    <property type="match status" value="1"/>
</dbReference>
<dbReference type="InterPro" id="IPR014051">
    <property type="entry name" value="Phosphoesterase_HXTX"/>
</dbReference>
<dbReference type="AlphaFoldDB" id="A0A2N5Z9P8"/>